<comment type="caution">
    <text evidence="4">The sequence shown here is derived from an EMBL/GenBank/DDBJ whole genome shotgun (WGS) entry which is preliminary data.</text>
</comment>
<evidence type="ECO:0000313" key="4">
    <source>
        <dbReference type="EMBL" id="HIZ54566.1"/>
    </source>
</evidence>
<organism evidence="4 5">
    <name type="scientific">Candidatus Enterococcus avicola</name>
    <dbReference type="NCBI Taxonomy" id="2838561"/>
    <lineage>
        <taxon>Bacteria</taxon>
        <taxon>Bacillati</taxon>
        <taxon>Bacillota</taxon>
        <taxon>Bacilli</taxon>
        <taxon>Lactobacillales</taxon>
        <taxon>Enterococcaceae</taxon>
        <taxon>Enterococcus</taxon>
    </lineage>
</organism>
<evidence type="ECO:0000256" key="2">
    <source>
        <dbReference type="SAM" id="Coils"/>
    </source>
</evidence>
<dbReference type="GO" id="GO:0003677">
    <property type="term" value="F:DNA binding"/>
    <property type="evidence" value="ECO:0007669"/>
    <property type="project" value="InterPro"/>
</dbReference>
<keyword evidence="2" id="KW-0175">Coiled coil</keyword>
<sequence length="454" mass="53416">MSMSVSMKKSTSKTNIKHNNRTMSDKEKERNSHIDSERSSENKYLVQQDLKELYQEEFGEALENYNAKQKRKDRKIDDYFKHIQSSKKTSLQQEMIIQVGDKDDFSSKADFEKANEILEEWFAGFEERNPNLKIYNAVIHNDEASPHMHLNFVPVADGYKRGLEKQVSFDRAITQQDPLLDKTRPFEDWREKEVLLLEKLLLERGIERKIVGTNEYKDVNDYKEKKDLEREIKQLESDLSQRKTELKILNEKVSVPEIKMPVKRQMKNVEVPTGERNFLGKEKMKTVKKPTGKILMDEDDYKKYVSGAEQKEALTKQISKVLDTDFAKENKMLKETNKVLLAEWEKESRENTHLKKENTVLKSHISSLTDEIENIYKTTKEHFKGLTNDFEAFKSAFGRWTDKIKEKLPGSQIRHVHDRSEAKENKFSLERVAELDKLAKQQKSAKKRNMDLER</sequence>
<evidence type="ECO:0000256" key="3">
    <source>
        <dbReference type="SAM" id="MobiDB-lite"/>
    </source>
</evidence>
<reference evidence="4" key="2">
    <citation type="submission" date="2021-04" db="EMBL/GenBank/DDBJ databases">
        <authorList>
            <person name="Gilroy R."/>
        </authorList>
    </citation>
    <scope>NUCLEOTIDE SEQUENCE</scope>
    <source>
        <strain evidence="4">CHK172-16539</strain>
    </source>
</reference>
<dbReference type="CDD" id="cd17242">
    <property type="entry name" value="MobM_relaxase"/>
    <property type="match status" value="1"/>
</dbReference>
<reference evidence="4" key="1">
    <citation type="journal article" date="2021" name="PeerJ">
        <title>Extensive microbial diversity within the chicken gut microbiome revealed by metagenomics and culture.</title>
        <authorList>
            <person name="Gilroy R."/>
            <person name="Ravi A."/>
            <person name="Getino M."/>
            <person name="Pursley I."/>
            <person name="Horton D.L."/>
            <person name="Alikhan N.F."/>
            <person name="Baker D."/>
            <person name="Gharbi K."/>
            <person name="Hall N."/>
            <person name="Watson M."/>
            <person name="Adriaenssens E.M."/>
            <person name="Foster-Nyarko E."/>
            <person name="Jarju S."/>
            <person name="Secka A."/>
            <person name="Antonio M."/>
            <person name="Oren A."/>
            <person name="Chaudhuri R.R."/>
            <person name="La Ragione R."/>
            <person name="Hildebrand F."/>
            <person name="Pallen M.J."/>
        </authorList>
    </citation>
    <scope>NUCLEOTIDE SEQUENCE</scope>
    <source>
        <strain evidence="4">CHK172-16539</strain>
    </source>
</reference>
<feature type="compositionally biased region" description="Basic and acidic residues" evidence="3">
    <location>
        <begin position="23"/>
        <end position="41"/>
    </location>
</feature>
<protein>
    <submittedName>
        <fullName evidence="4">Plasmid recombination protein</fullName>
    </submittedName>
</protein>
<dbReference type="AlphaFoldDB" id="A0A9D2JID5"/>
<evidence type="ECO:0000313" key="5">
    <source>
        <dbReference type="Proteomes" id="UP000824063"/>
    </source>
</evidence>
<accession>A0A9D2JID5</accession>
<feature type="region of interest" description="Disordered" evidence="3">
    <location>
        <begin position="1"/>
        <end position="43"/>
    </location>
</feature>
<dbReference type="InterPro" id="IPR001668">
    <property type="entry name" value="Mob_Pre"/>
</dbReference>
<dbReference type="EMBL" id="DXBN01000271">
    <property type="protein sequence ID" value="HIZ54566.1"/>
    <property type="molecule type" value="Genomic_DNA"/>
</dbReference>
<feature type="compositionally biased region" description="Low complexity" evidence="3">
    <location>
        <begin position="1"/>
        <end position="14"/>
    </location>
</feature>
<dbReference type="Pfam" id="PF01076">
    <property type="entry name" value="Mob_Pre"/>
    <property type="match status" value="1"/>
</dbReference>
<dbReference type="Gene3D" id="3.30.930.30">
    <property type="match status" value="1"/>
</dbReference>
<proteinExistence type="inferred from homology"/>
<evidence type="ECO:0000256" key="1">
    <source>
        <dbReference type="ARBA" id="ARBA00010657"/>
    </source>
</evidence>
<dbReference type="GO" id="GO:0006310">
    <property type="term" value="P:DNA recombination"/>
    <property type="evidence" value="ECO:0007669"/>
    <property type="project" value="InterPro"/>
</dbReference>
<gene>
    <name evidence="4" type="ORF">IAA20_11560</name>
</gene>
<comment type="similarity">
    <text evidence="1">Belongs to the plasmid mobilization pre family.</text>
</comment>
<feature type="coiled-coil region" evidence="2">
    <location>
        <begin position="218"/>
        <end position="252"/>
    </location>
</feature>
<dbReference type="Proteomes" id="UP000824063">
    <property type="component" value="Unassembled WGS sequence"/>
</dbReference>
<name>A0A9D2JID5_9ENTE</name>